<evidence type="ECO:0000256" key="4">
    <source>
        <dbReference type="SAM" id="SignalP"/>
    </source>
</evidence>
<dbReference type="GO" id="GO:0006508">
    <property type="term" value="P:proteolysis"/>
    <property type="evidence" value="ECO:0007669"/>
    <property type="project" value="InterPro"/>
</dbReference>
<dbReference type="Pfam" id="PF21471">
    <property type="entry name" value="Reelin_subrepeat-B"/>
    <property type="match status" value="1"/>
</dbReference>
<evidence type="ECO:0000313" key="6">
    <source>
        <dbReference type="EMBL" id="MEJ1249644.1"/>
    </source>
</evidence>
<keyword evidence="6" id="KW-0378">Hydrolase</keyword>
<dbReference type="PANTHER" id="PTHR11705">
    <property type="entry name" value="PROTEASE FAMILY M14 CARBOXYPEPTIDASE A,B"/>
    <property type="match status" value="1"/>
</dbReference>
<gene>
    <name evidence="6" type="ORF">WB794_08165</name>
</gene>
<name>A0AAW9R511_9GAMM</name>
<evidence type="ECO:0000256" key="1">
    <source>
        <dbReference type="ARBA" id="ARBA00001947"/>
    </source>
</evidence>
<dbReference type="GO" id="GO:0008270">
    <property type="term" value="F:zinc ion binding"/>
    <property type="evidence" value="ECO:0007669"/>
    <property type="project" value="InterPro"/>
</dbReference>
<dbReference type="PANTHER" id="PTHR11705:SF119">
    <property type="entry name" value="OS02G0119300 PROTEIN"/>
    <property type="match status" value="1"/>
</dbReference>
<comment type="caution">
    <text evidence="6">The sequence shown here is derived from an EMBL/GenBank/DDBJ whole genome shotgun (WGS) entry which is preliminary data.</text>
</comment>
<keyword evidence="6" id="KW-0645">Protease</keyword>
<dbReference type="GO" id="GO:0004181">
    <property type="term" value="F:metallocarboxypeptidase activity"/>
    <property type="evidence" value="ECO:0007669"/>
    <property type="project" value="InterPro"/>
</dbReference>
<dbReference type="InterPro" id="IPR049419">
    <property type="entry name" value="Reelin_subrepeat-B"/>
</dbReference>
<comment type="cofactor">
    <cofactor evidence="1">
        <name>Zn(2+)</name>
        <dbReference type="ChEBI" id="CHEBI:29105"/>
    </cofactor>
</comment>
<protein>
    <submittedName>
        <fullName evidence="6">M14 family zinc carboxypeptidase</fullName>
    </submittedName>
</protein>
<sequence>MRTLAFAAMAAVACVVFSSASAEEWMVEAHWPDRAALHRATAQLQHAQIDAERQLLRVDVDEAGIAMLEAAGLTVGIDLAGTAQLRDFRKSMDVALAAGTRTLSAGGYPSIPGFACYRTVEGAYQTMDDLALAYPQLAAVGGIGPSWEKSRNPANGHEMRVLRLTNFDTLASDPQRPAFVAYGSIHAREYTPAELLTRFAEWLATGYGIDPQATWLLDHVDFHLILMANPDGRKKAETGLSWRKNTNNTNGSCGSTTYGIDLNRNFPFHWNTTGGQGSSGNACAETYRGPTPMSEPETVNLVTYVAGTRGAGGVYSGGVLQDRRPDDTTTPAPDDYRGLFFDVHSYSKLVLWSWGDVYTAAPNDAALRTLGRRMAWFNGYTPQAAVELYPTDGTTDDTFYGLLGAPSYTIELGTAFFEGCASFESSTYPINLAALRYAARAAHAPYRLPYGPDTLAVTASPELVAEGDPIRLSASLHSGRFNQSNGTQATYPIASAAAYVGTPPWASGAAAIPLAAADGAFNATQETATGSLPTAGLADGRYLVFVQGTDSQGRAGTPDAALVDVAPAAQIAALAGTVTALVDGAPLAASVTVRNPVTDEERVAQSSAADGSYLRTMRAGTVDVRVSAPGHLAEELHGVALAGGQQQVRDFALLSVCERLFDDVEQGGANWSAQSPWVIGTGIGGHADMAWHTPGYPNNASASLTLAANLDLSGYADAVLEFEDRCATEANYDVGRVEYSSNGGGSWTEVYSCSGRTAWQANRIELPAAAGGSAFRLRFRLQSDASVNAAGWAVDNIRLSAGGQACRDSQTPLGDAIFADGFGVGPG</sequence>
<dbReference type="Gene3D" id="2.60.40.1120">
    <property type="entry name" value="Carboxypeptidase-like, regulatory domain"/>
    <property type="match status" value="1"/>
</dbReference>
<dbReference type="Pfam" id="PF00246">
    <property type="entry name" value="Peptidase_M14"/>
    <property type="match status" value="1"/>
</dbReference>
<feature type="chain" id="PRO_5043869295" evidence="4">
    <location>
        <begin position="23"/>
        <end position="827"/>
    </location>
</feature>
<dbReference type="EMBL" id="JBBDHC010000010">
    <property type="protein sequence ID" value="MEJ1249644.1"/>
    <property type="molecule type" value="Genomic_DNA"/>
</dbReference>
<feature type="domain" description="Peptidase M14" evidence="5">
    <location>
        <begin position="116"/>
        <end position="442"/>
    </location>
</feature>
<dbReference type="Proteomes" id="UP001364472">
    <property type="component" value="Unassembled WGS sequence"/>
</dbReference>
<dbReference type="SUPFAM" id="SSF49464">
    <property type="entry name" value="Carboxypeptidase regulatory domain-like"/>
    <property type="match status" value="1"/>
</dbReference>
<evidence type="ECO:0000313" key="7">
    <source>
        <dbReference type="Proteomes" id="UP001364472"/>
    </source>
</evidence>
<proteinExistence type="inferred from homology"/>
<dbReference type="GO" id="GO:0005615">
    <property type="term" value="C:extracellular space"/>
    <property type="evidence" value="ECO:0007669"/>
    <property type="project" value="TreeGrafter"/>
</dbReference>
<organism evidence="6 7">
    <name type="scientific">Denitratimonas tolerans</name>
    <dbReference type="NCBI Taxonomy" id="1338420"/>
    <lineage>
        <taxon>Bacteria</taxon>
        <taxon>Pseudomonadati</taxon>
        <taxon>Pseudomonadota</taxon>
        <taxon>Gammaproteobacteria</taxon>
        <taxon>Lysobacterales</taxon>
        <taxon>Lysobacteraceae</taxon>
        <taxon>Denitratimonas</taxon>
    </lineage>
</organism>
<keyword evidence="7" id="KW-1185">Reference proteome</keyword>
<feature type="signal peptide" evidence="4">
    <location>
        <begin position="1"/>
        <end position="22"/>
    </location>
</feature>
<accession>A0AAW9R511</accession>
<evidence type="ECO:0000256" key="3">
    <source>
        <dbReference type="PROSITE-ProRule" id="PRU01379"/>
    </source>
</evidence>
<dbReference type="PROSITE" id="PS52035">
    <property type="entry name" value="PEPTIDASE_M14"/>
    <property type="match status" value="1"/>
</dbReference>
<keyword evidence="6" id="KW-0121">Carboxypeptidase</keyword>
<feature type="active site" description="Proton donor/acceptor" evidence="3">
    <location>
        <position position="411"/>
    </location>
</feature>
<comment type="similarity">
    <text evidence="2 3">Belongs to the peptidase M14 family.</text>
</comment>
<dbReference type="SUPFAM" id="SSF53187">
    <property type="entry name" value="Zn-dependent exopeptidases"/>
    <property type="match status" value="1"/>
</dbReference>
<reference evidence="6 7" key="1">
    <citation type="journal article" date="2016" name="Antonie Van Leeuwenhoek">
        <title>Denitratimonas tolerans gen. nov., sp. nov., a denitrifying bacterium isolated from a bioreactor for tannery wastewater treatment.</title>
        <authorList>
            <person name="Han S.I."/>
            <person name="Kim J.O."/>
            <person name="Lee Y.R."/>
            <person name="Ekpeghere K.I."/>
            <person name="Koh S.C."/>
            <person name="Whang K.S."/>
        </authorList>
    </citation>
    <scope>NUCLEOTIDE SEQUENCE [LARGE SCALE GENOMIC DNA]</scope>
    <source>
        <strain evidence="6 7">KACC 17565</strain>
    </source>
</reference>
<dbReference type="Gene3D" id="3.40.630.10">
    <property type="entry name" value="Zn peptidases"/>
    <property type="match status" value="1"/>
</dbReference>
<keyword evidence="4" id="KW-0732">Signal</keyword>
<dbReference type="AlphaFoldDB" id="A0AAW9R511"/>
<dbReference type="RefSeq" id="WP_337335362.1">
    <property type="nucleotide sequence ID" value="NZ_JBBDHC010000010.1"/>
</dbReference>
<dbReference type="Pfam" id="PF13620">
    <property type="entry name" value="CarboxypepD_reg"/>
    <property type="match status" value="1"/>
</dbReference>
<dbReference type="SMART" id="SM00631">
    <property type="entry name" value="Zn_pept"/>
    <property type="match status" value="1"/>
</dbReference>
<evidence type="ECO:0000259" key="5">
    <source>
        <dbReference type="PROSITE" id="PS52035"/>
    </source>
</evidence>
<evidence type="ECO:0000256" key="2">
    <source>
        <dbReference type="ARBA" id="ARBA00005988"/>
    </source>
</evidence>
<dbReference type="InterPro" id="IPR008969">
    <property type="entry name" value="CarboxyPept-like_regulatory"/>
</dbReference>
<dbReference type="Gene3D" id="2.60.120.260">
    <property type="entry name" value="Galactose-binding domain-like"/>
    <property type="match status" value="1"/>
</dbReference>
<dbReference type="InterPro" id="IPR000834">
    <property type="entry name" value="Peptidase_M14"/>
</dbReference>